<dbReference type="Pfam" id="PF02230">
    <property type="entry name" value="Abhydrolase_2"/>
    <property type="match status" value="1"/>
</dbReference>
<reference evidence="4 5" key="1">
    <citation type="submission" date="2018-03" db="EMBL/GenBank/DDBJ databases">
        <title>Whole genome sequencing of Histamine producing bacteria.</title>
        <authorList>
            <person name="Butler K."/>
        </authorList>
    </citation>
    <scope>NUCLEOTIDE SEQUENCE [LARGE SCALE GENOMIC DNA]</scope>
    <source>
        <strain evidence="4 5">ATCC 19614</strain>
    </source>
</reference>
<evidence type="ECO:0000259" key="3">
    <source>
        <dbReference type="Pfam" id="PF02230"/>
    </source>
</evidence>
<dbReference type="InterPro" id="IPR050565">
    <property type="entry name" value="LYPA1-2/EST-like"/>
</dbReference>
<dbReference type="InterPro" id="IPR003140">
    <property type="entry name" value="PLipase/COase/thioEstase"/>
</dbReference>
<dbReference type="AlphaFoldDB" id="A0A2T3LDP2"/>
<keyword evidence="2" id="KW-0378">Hydrolase</keyword>
<dbReference type="PANTHER" id="PTHR10655:SF17">
    <property type="entry name" value="LYSOPHOSPHOLIPASE-LIKE PROTEIN 1"/>
    <property type="match status" value="1"/>
</dbReference>
<dbReference type="Proteomes" id="UP000241803">
    <property type="component" value="Unassembled WGS sequence"/>
</dbReference>
<evidence type="ECO:0000313" key="5">
    <source>
        <dbReference type="Proteomes" id="UP000241803"/>
    </source>
</evidence>
<protein>
    <submittedName>
        <fullName evidence="4">Carboxylesterase</fullName>
    </submittedName>
</protein>
<sequence>MTILNCVEVEPQVTATAAVIWLHGLGSNGHDFESILPELKLPQDAPVRFIFPHSPSIAVTINGGMVMPAWYDILEMGAGRKLNVQQLLDSANQVVELIERERARGIASDRIIIAGFSQGGAVAYQAALSYPDKLAGLLALSTYFPTSDSIEFSDANRELPIEVMHGSHDPVVLPSMGKEALAALNSANFNPSWRTYPMEHNVCLEQIQDIAAWFKHTLNLG</sequence>
<dbReference type="RefSeq" id="WP_107252134.1">
    <property type="nucleotide sequence ID" value="NZ_PYOC01000001.1"/>
</dbReference>
<organism evidence="4 5">
    <name type="scientific">Photobacterium indicum</name>
    <dbReference type="NCBI Taxonomy" id="81447"/>
    <lineage>
        <taxon>Bacteria</taxon>
        <taxon>Pseudomonadati</taxon>
        <taxon>Pseudomonadota</taxon>
        <taxon>Gammaproteobacteria</taxon>
        <taxon>Vibrionales</taxon>
        <taxon>Vibrionaceae</taxon>
        <taxon>Photobacterium</taxon>
    </lineage>
</organism>
<dbReference type="GO" id="GO:0016787">
    <property type="term" value="F:hydrolase activity"/>
    <property type="evidence" value="ECO:0007669"/>
    <property type="project" value="UniProtKB-KW"/>
</dbReference>
<evidence type="ECO:0000256" key="2">
    <source>
        <dbReference type="ARBA" id="ARBA00022801"/>
    </source>
</evidence>
<evidence type="ECO:0000256" key="1">
    <source>
        <dbReference type="ARBA" id="ARBA00006499"/>
    </source>
</evidence>
<dbReference type="InterPro" id="IPR029058">
    <property type="entry name" value="AB_hydrolase_fold"/>
</dbReference>
<evidence type="ECO:0000313" key="4">
    <source>
        <dbReference type="EMBL" id="PSV49500.1"/>
    </source>
</evidence>
<feature type="domain" description="Phospholipase/carboxylesterase/thioesterase" evidence="3">
    <location>
        <begin position="9"/>
        <end position="215"/>
    </location>
</feature>
<accession>A0A2T3LDP2</accession>
<comment type="caution">
    <text evidence="4">The sequence shown here is derived from an EMBL/GenBank/DDBJ whole genome shotgun (WGS) entry which is preliminary data.</text>
</comment>
<dbReference type="Gene3D" id="3.40.50.1820">
    <property type="entry name" value="alpha/beta hydrolase"/>
    <property type="match status" value="1"/>
</dbReference>
<name>A0A2T3LDP2_9GAMM</name>
<proteinExistence type="inferred from homology"/>
<dbReference type="EMBL" id="PYOC01000001">
    <property type="protein sequence ID" value="PSV49500.1"/>
    <property type="molecule type" value="Genomic_DNA"/>
</dbReference>
<dbReference type="PANTHER" id="PTHR10655">
    <property type="entry name" value="LYSOPHOSPHOLIPASE-RELATED"/>
    <property type="match status" value="1"/>
</dbReference>
<keyword evidence="5" id="KW-1185">Reference proteome</keyword>
<comment type="similarity">
    <text evidence="1">Belongs to the AB hydrolase superfamily. AB hydrolase 2 family.</text>
</comment>
<gene>
    <name evidence="4" type="ORF">C9J47_02730</name>
</gene>
<dbReference type="SUPFAM" id="SSF53474">
    <property type="entry name" value="alpha/beta-Hydrolases"/>
    <property type="match status" value="1"/>
</dbReference>